<proteinExistence type="inferred from homology"/>
<evidence type="ECO:0000313" key="4">
    <source>
        <dbReference type="EMBL" id="RDK87273.1"/>
    </source>
</evidence>
<organism evidence="4 5">
    <name type="scientific">Marinirhabdus gelatinilytica</name>
    <dbReference type="NCBI Taxonomy" id="1703343"/>
    <lineage>
        <taxon>Bacteria</taxon>
        <taxon>Pseudomonadati</taxon>
        <taxon>Bacteroidota</taxon>
        <taxon>Flavobacteriia</taxon>
        <taxon>Flavobacteriales</taxon>
        <taxon>Flavobacteriaceae</taxon>
    </lineage>
</organism>
<dbReference type="SUPFAM" id="SSF55120">
    <property type="entry name" value="Pseudouridine synthase"/>
    <property type="match status" value="1"/>
</dbReference>
<dbReference type="CDD" id="cd02869">
    <property type="entry name" value="PseudoU_synth_RluA_like"/>
    <property type="match status" value="1"/>
</dbReference>
<dbReference type="GO" id="GO:0009982">
    <property type="term" value="F:pseudouridine synthase activity"/>
    <property type="evidence" value="ECO:0007669"/>
    <property type="project" value="InterPro"/>
</dbReference>
<dbReference type="PANTHER" id="PTHR21600">
    <property type="entry name" value="MITOCHONDRIAL RNA PSEUDOURIDINE SYNTHASE"/>
    <property type="match status" value="1"/>
</dbReference>
<dbReference type="AlphaFoldDB" id="A0A370QFY6"/>
<dbReference type="GO" id="GO:0140098">
    <property type="term" value="F:catalytic activity, acting on RNA"/>
    <property type="evidence" value="ECO:0007669"/>
    <property type="project" value="UniProtKB-ARBA"/>
</dbReference>
<gene>
    <name evidence="4" type="ORF">C8D94_102458</name>
</gene>
<keyword evidence="2" id="KW-0413">Isomerase</keyword>
<accession>A0A370QFY6</accession>
<comment type="caution">
    <text evidence="4">The sequence shown here is derived from an EMBL/GenBank/DDBJ whole genome shotgun (WGS) entry which is preliminary data.</text>
</comment>
<dbReference type="GO" id="GO:0001522">
    <property type="term" value="P:pseudouridine synthesis"/>
    <property type="evidence" value="ECO:0007669"/>
    <property type="project" value="InterPro"/>
</dbReference>
<dbReference type="OrthoDB" id="9807829at2"/>
<evidence type="ECO:0000256" key="1">
    <source>
        <dbReference type="ARBA" id="ARBA00010876"/>
    </source>
</evidence>
<dbReference type="GO" id="GO:0006396">
    <property type="term" value="P:RNA processing"/>
    <property type="evidence" value="ECO:0007669"/>
    <property type="project" value="UniProtKB-ARBA"/>
</dbReference>
<dbReference type="RefSeq" id="WP_115123460.1">
    <property type="nucleotide sequence ID" value="NZ_QRAO01000002.1"/>
</dbReference>
<keyword evidence="5" id="KW-1185">Reference proteome</keyword>
<dbReference type="GO" id="GO:0003723">
    <property type="term" value="F:RNA binding"/>
    <property type="evidence" value="ECO:0007669"/>
    <property type="project" value="InterPro"/>
</dbReference>
<evidence type="ECO:0000259" key="3">
    <source>
        <dbReference type="Pfam" id="PF00849"/>
    </source>
</evidence>
<comment type="similarity">
    <text evidence="1">Belongs to the pseudouridine synthase RluA family.</text>
</comment>
<dbReference type="Proteomes" id="UP000255317">
    <property type="component" value="Unassembled WGS sequence"/>
</dbReference>
<feature type="domain" description="Pseudouridine synthase RsuA/RluA-like" evidence="3">
    <location>
        <begin position="23"/>
        <end position="179"/>
    </location>
</feature>
<dbReference type="EMBL" id="QRAO01000002">
    <property type="protein sequence ID" value="RDK87273.1"/>
    <property type="molecule type" value="Genomic_DNA"/>
</dbReference>
<reference evidence="4 5" key="1">
    <citation type="submission" date="2018-07" db="EMBL/GenBank/DDBJ databases">
        <title>Genomic Encyclopedia of Type Strains, Phase IV (KMG-IV): sequencing the most valuable type-strain genomes for metagenomic binning, comparative biology and taxonomic classification.</title>
        <authorList>
            <person name="Goeker M."/>
        </authorList>
    </citation>
    <scope>NUCLEOTIDE SEQUENCE [LARGE SCALE GENOMIC DNA]</scope>
    <source>
        <strain evidence="4 5">DSM 101478</strain>
    </source>
</reference>
<dbReference type="InterPro" id="IPR006145">
    <property type="entry name" value="PsdUridine_synth_RsuA/RluA"/>
</dbReference>
<name>A0A370QFY6_9FLAO</name>
<sequence>MSNSFDTIHSSKNNLQVLYEDNHLLVVNKRPGDIVQGDKTGDKPLSEVSKSYIAEKYNKPGAVYLGVVHRLDRPTSGVVAFARTSKALSRMNKLFAGRETKKTYWAVVKNPPPKTSDTLVHFLKRNPKQNKSYAHSKEVPGSKKAILNYTVVKELNNYFLLEIELETGRHHQIRSQLAAIGCPIKGDLKYGFDRSNKDGSIHLHARTLSFVHPVKKEGLSITAPPPEDAIWGACL</sequence>
<dbReference type="Gene3D" id="3.30.2350.10">
    <property type="entry name" value="Pseudouridine synthase"/>
    <property type="match status" value="1"/>
</dbReference>
<dbReference type="InterPro" id="IPR020103">
    <property type="entry name" value="PsdUridine_synth_cat_dom_sf"/>
</dbReference>
<dbReference type="InterPro" id="IPR050188">
    <property type="entry name" value="RluA_PseudoU_synthase"/>
</dbReference>
<protein>
    <submittedName>
        <fullName evidence="4">Ribosomal large subunit pseudouridine synthase D</fullName>
    </submittedName>
</protein>
<dbReference type="PANTHER" id="PTHR21600:SF83">
    <property type="entry name" value="PSEUDOURIDYLATE SYNTHASE RPUSD4, MITOCHONDRIAL"/>
    <property type="match status" value="1"/>
</dbReference>
<evidence type="ECO:0000313" key="5">
    <source>
        <dbReference type="Proteomes" id="UP000255317"/>
    </source>
</evidence>
<evidence type="ECO:0000256" key="2">
    <source>
        <dbReference type="ARBA" id="ARBA00023235"/>
    </source>
</evidence>
<dbReference type="Pfam" id="PF00849">
    <property type="entry name" value="PseudoU_synth_2"/>
    <property type="match status" value="1"/>
</dbReference>